<evidence type="ECO:0000256" key="6">
    <source>
        <dbReference type="ARBA" id="ARBA00025799"/>
    </source>
</evidence>
<keyword evidence="3 7" id="KW-1133">Transmembrane helix</keyword>
<dbReference type="GO" id="GO:0005783">
    <property type="term" value="C:endoplasmic reticulum"/>
    <property type="evidence" value="ECO:0007669"/>
    <property type="project" value="TreeGrafter"/>
</dbReference>
<dbReference type="GO" id="GO:0042147">
    <property type="term" value="P:retrograde transport, endosome to Golgi"/>
    <property type="evidence" value="ECO:0007669"/>
    <property type="project" value="InterPro"/>
</dbReference>
<keyword evidence="5 7" id="KW-0472">Membrane</keyword>
<feature type="transmembrane region" description="Helical" evidence="7">
    <location>
        <begin position="36"/>
        <end position="56"/>
    </location>
</feature>
<dbReference type="Pfam" id="PF04178">
    <property type="entry name" value="Got1"/>
    <property type="match status" value="1"/>
</dbReference>
<feature type="transmembrane region" description="Helical" evidence="7">
    <location>
        <begin position="68"/>
        <end position="85"/>
    </location>
</feature>
<comment type="subcellular location">
    <subcellularLocation>
        <location evidence="1">Golgi apparatus membrane</location>
        <topology evidence="1">Multi-pass membrane protein</topology>
    </subcellularLocation>
</comment>
<evidence type="ECO:0000256" key="7">
    <source>
        <dbReference type="SAM" id="Phobius"/>
    </source>
</evidence>
<dbReference type="OrthoDB" id="204784at2759"/>
<evidence type="ECO:0000256" key="4">
    <source>
        <dbReference type="ARBA" id="ARBA00023034"/>
    </source>
</evidence>
<dbReference type="InterPro" id="IPR007305">
    <property type="entry name" value="Vesicle_transpt_Got1/SFT2"/>
</dbReference>
<comment type="similarity">
    <text evidence="6">Belongs to the GOT1 family.</text>
</comment>
<evidence type="ECO:0000256" key="2">
    <source>
        <dbReference type="ARBA" id="ARBA00022692"/>
    </source>
</evidence>
<dbReference type="GO" id="GO:0000139">
    <property type="term" value="C:Golgi membrane"/>
    <property type="evidence" value="ECO:0007669"/>
    <property type="project" value="UniProtKB-SubCell"/>
</dbReference>
<dbReference type="GO" id="GO:0005829">
    <property type="term" value="C:cytosol"/>
    <property type="evidence" value="ECO:0007669"/>
    <property type="project" value="GOC"/>
</dbReference>
<accession>A0A0K8VIT3</accession>
<name>A0A0K8VIT3_BACLA</name>
<evidence type="ECO:0000256" key="5">
    <source>
        <dbReference type="ARBA" id="ARBA00023136"/>
    </source>
</evidence>
<reference evidence="8" key="1">
    <citation type="submission" date="2015-06" db="EMBL/GenBank/DDBJ databases">
        <authorList>
            <person name="Hoefler B.C."/>
            <person name="Straight P.D."/>
        </authorList>
    </citation>
    <scope>NUCLEOTIDE SEQUENCE</scope>
</reference>
<dbReference type="GO" id="GO:0006888">
    <property type="term" value="P:endoplasmic reticulum to Golgi vesicle-mediated transport"/>
    <property type="evidence" value="ECO:0007669"/>
    <property type="project" value="InterPro"/>
</dbReference>
<evidence type="ECO:0000256" key="1">
    <source>
        <dbReference type="ARBA" id="ARBA00004653"/>
    </source>
</evidence>
<keyword evidence="2 7" id="KW-0812">Transmembrane</keyword>
<evidence type="ECO:0000313" key="8">
    <source>
        <dbReference type="EMBL" id="JAI38801.1"/>
    </source>
</evidence>
<dbReference type="PANTHER" id="PTHR21493:SF9">
    <property type="entry name" value="GOLGI TRANSPORT PROTEIN 1-RELATED"/>
    <property type="match status" value="1"/>
</dbReference>
<dbReference type="EMBL" id="GDHF01013513">
    <property type="protein sequence ID" value="JAI38801.1"/>
    <property type="molecule type" value="Transcribed_RNA"/>
</dbReference>
<feature type="transmembrane region" description="Helical" evidence="7">
    <location>
        <begin position="12"/>
        <end position="30"/>
    </location>
</feature>
<evidence type="ECO:0000256" key="3">
    <source>
        <dbReference type="ARBA" id="ARBA00022989"/>
    </source>
</evidence>
<feature type="transmembrane region" description="Helical" evidence="7">
    <location>
        <begin position="91"/>
        <end position="110"/>
    </location>
</feature>
<sequence>MIEVTDLQKIGIGLAGFGVSFLFLGVLFLFDKGLLAIGNLLFLSGLACVIGVQRTFRFFFQRHKVKGTTAFFGGIFVVLLGFPMIGMVIELYGFFVLFSGFFPVAINFLGRVPVLGSVLNAPFIQKLVQKLGGDGNRTTDSTFT</sequence>
<keyword evidence="4" id="KW-0333">Golgi apparatus</keyword>
<organism evidence="8">
    <name type="scientific">Bactrocera latifrons</name>
    <name type="common">Malaysian fruit fly</name>
    <name type="synonym">Chaetodacus latifrons</name>
    <dbReference type="NCBI Taxonomy" id="174628"/>
    <lineage>
        <taxon>Eukaryota</taxon>
        <taxon>Metazoa</taxon>
        <taxon>Ecdysozoa</taxon>
        <taxon>Arthropoda</taxon>
        <taxon>Hexapoda</taxon>
        <taxon>Insecta</taxon>
        <taxon>Pterygota</taxon>
        <taxon>Neoptera</taxon>
        <taxon>Endopterygota</taxon>
        <taxon>Diptera</taxon>
        <taxon>Brachycera</taxon>
        <taxon>Muscomorpha</taxon>
        <taxon>Tephritoidea</taxon>
        <taxon>Tephritidae</taxon>
        <taxon>Bactrocera</taxon>
        <taxon>Bactrocera</taxon>
    </lineage>
</organism>
<dbReference type="AlphaFoldDB" id="A0A0K8VIT3"/>
<dbReference type="PANTHER" id="PTHR21493">
    <property type="entry name" value="CGI-141-RELATED/LIPASE CONTAINING PROTEIN"/>
    <property type="match status" value="1"/>
</dbReference>
<dbReference type="InterPro" id="IPR045176">
    <property type="entry name" value="Got1"/>
</dbReference>
<protein>
    <submittedName>
        <fullName evidence="8">Vesicle transport protein GOT1A</fullName>
    </submittedName>
</protein>
<proteinExistence type="inferred from homology"/>
<gene>
    <name evidence="8" type="primary">Golt1a_1</name>
    <name evidence="8" type="ORF">c2_g1_i4</name>
</gene>